<organism evidence="10">
    <name type="scientific">Aceria tosichella</name>
    <name type="common">wheat curl mite</name>
    <dbReference type="NCBI Taxonomy" id="561515"/>
    <lineage>
        <taxon>Eukaryota</taxon>
        <taxon>Metazoa</taxon>
        <taxon>Ecdysozoa</taxon>
        <taxon>Arthropoda</taxon>
        <taxon>Chelicerata</taxon>
        <taxon>Arachnida</taxon>
        <taxon>Acari</taxon>
        <taxon>Acariformes</taxon>
        <taxon>Trombidiformes</taxon>
        <taxon>Prostigmata</taxon>
        <taxon>Eupodina</taxon>
        <taxon>Eriophyoidea</taxon>
        <taxon>Eriophyidae</taxon>
        <taxon>Eriophyinae</taxon>
        <taxon>Aceriini</taxon>
        <taxon>Aceria</taxon>
    </lineage>
</organism>
<dbReference type="GO" id="GO:0006906">
    <property type="term" value="P:vesicle fusion"/>
    <property type="evidence" value="ECO:0007669"/>
    <property type="project" value="TreeGrafter"/>
</dbReference>
<feature type="domain" description="T-SNARE coiled-coil homology" evidence="9">
    <location>
        <begin position="220"/>
        <end position="282"/>
    </location>
</feature>
<dbReference type="PANTHER" id="PTHR19957">
    <property type="entry name" value="SYNTAXIN"/>
    <property type="match status" value="1"/>
</dbReference>
<dbReference type="AlphaFoldDB" id="A0A6G1SPS7"/>
<dbReference type="InterPro" id="IPR045242">
    <property type="entry name" value="Syntaxin"/>
</dbReference>
<feature type="transmembrane region" description="Helical" evidence="8">
    <location>
        <begin position="291"/>
        <end position="311"/>
    </location>
</feature>
<evidence type="ECO:0000256" key="7">
    <source>
        <dbReference type="ARBA" id="ARBA00023136"/>
    </source>
</evidence>
<evidence type="ECO:0000313" key="10">
    <source>
        <dbReference type="EMBL" id="MDE51982.1"/>
    </source>
</evidence>
<keyword evidence="5 8" id="KW-1133">Transmembrane helix</keyword>
<keyword evidence="4 8" id="KW-0812">Transmembrane</keyword>
<evidence type="ECO:0000256" key="3">
    <source>
        <dbReference type="ARBA" id="ARBA00022448"/>
    </source>
</evidence>
<keyword evidence="6" id="KW-0175">Coiled coil</keyword>
<accession>A0A6G1SPS7</accession>
<dbReference type="InterPro" id="IPR006012">
    <property type="entry name" value="Syntaxin/epimorphin_CS"/>
</dbReference>
<dbReference type="InterPro" id="IPR010989">
    <property type="entry name" value="SNARE"/>
</dbReference>
<dbReference type="SMART" id="SM00397">
    <property type="entry name" value="t_SNARE"/>
    <property type="match status" value="1"/>
</dbReference>
<name>A0A6G1SPS7_9ACAR</name>
<evidence type="ECO:0000256" key="8">
    <source>
        <dbReference type="SAM" id="Phobius"/>
    </source>
</evidence>
<evidence type="ECO:0000256" key="5">
    <source>
        <dbReference type="ARBA" id="ARBA00022989"/>
    </source>
</evidence>
<dbReference type="EMBL" id="GGYP01007211">
    <property type="protein sequence ID" value="MDE51982.1"/>
    <property type="molecule type" value="Transcribed_RNA"/>
</dbReference>
<dbReference type="PANTHER" id="PTHR19957:SF3">
    <property type="entry name" value="SYNTAXIN-5"/>
    <property type="match status" value="1"/>
</dbReference>
<protein>
    <submittedName>
        <fullName evidence="10">Syntaxin-5</fullName>
    </submittedName>
</protein>
<keyword evidence="3" id="KW-0813">Transport</keyword>
<reference evidence="10" key="1">
    <citation type="submission" date="2018-10" db="EMBL/GenBank/DDBJ databases">
        <title>Transcriptome assembly of Aceria tosichella (Wheat curl mite) Type 2.</title>
        <authorList>
            <person name="Scully E.D."/>
            <person name="Geib S.M."/>
            <person name="Palmer N.A."/>
            <person name="Gupta A.K."/>
            <person name="Sarath G."/>
            <person name="Tatineni S."/>
        </authorList>
    </citation>
    <scope>NUCLEOTIDE SEQUENCE</scope>
    <source>
        <strain evidence="10">LincolnNE</strain>
    </source>
</reference>
<dbReference type="GO" id="GO:0031201">
    <property type="term" value="C:SNARE complex"/>
    <property type="evidence" value="ECO:0007669"/>
    <property type="project" value="TreeGrafter"/>
</dbReference>
<dbReference type="Gene3D" id="1.20.58.70">
    <property type="match status" value="1"/>
</dbReference>
<dbReference type="PROSITE" id="PS00914">
    <property type="entry name" value="SYNTAXIN"/>
    <property type="match status" value="1"/>
</dbReference>
<dbReference type="SUPFAM" id="SSF47661">
    <property type="entry name" value="t-snare proteins"/>
    <property type="match status" value="1"/>
</dbReference>
<dbReference type="GO" id="GO:0000139">
    <property type="term" value="C:Golgi membrane"/>
    <property type="evidence" value="ECO:0007669"/>
    <property type="project" value="TreeGrafter"/>
</dbReference>
<dbReference type="PROSITE" id="PS50192">
    <property type="entry name" value="T_SNARE"/>
    <property type="match status" value="1"/>
</dbReference>
<evidence type="ECO:0000259" key="9">
    <source>
        <dbReference type="PROSITE" id="PS50192"/>
    </source>
</evidence>
<dbReference type="Pfam" id="PF05739">
    <property type="entry name" value="SNARE"/>
    <property type="match status" value="1"/>
</dbReference>
<dbReference type="GO" id="GO:0005484">
    <property type="term" value="F:SNAP receptor activity"/>
    <property type="evidence" value="ECO:0007669"/>
    <property type="project" value="InterPro"/>
</dbReference>
<dbReference type="GO" id="GO:0006888">
    <property type="term" value="P:endoplasmic reticulum to Golgi vesicle-mediated transport"/>
    <property type="evidence" value="ECO:0007669"/>
    <property type="project" value="TreeGrafter"/>
</dbReference>
<dbReference type="GO" id="GO:0006886">
    <property type="term" value="P:intracellular protein transport"/>
    <property type="evidence" value="ECO:0007669"/>
    <property type="project" value="InterPro"/>
</dbReference>
<dbReference type="GO" id="GO:0000149">
    <property type="term" value="F:SNARE binding"/>
    <property type="evidence" value="ECO:0007669"/>
    <property type="project" value="TreeGrafter"/>
</dbReference>
<sequence length="312" mass="35793">MRGRDRTAEFIATVNSKREKPQWIQQRQGANGATRQQIPNKLAIDPKYRELMRASQKCSLKIKDSIEKLERFTHLAKKRTVFDDGELNRLIREIRTDISETKSELDYLQSIGEPKQNHTGNIVTILRRKLANVTSNFKSTLEMRSRSVQQQTARHELFAGPIPSTSGTYQPNGPVVLDMGASRHLAQASSFHEQQQQQLQYPQQQQLQLQQQQQLVLDDRLDLSERADKMQIIESTIVELGTVFNQLATIVQDQGETITRIDMNISETTANVEAAHDALLRYFSSINSNRWLILKVFGVLFFFFIVFVVFAS</sequence>
<comment type="subcellular location">
    <subcellularLocation>
        <location evidence="1">Membrane</location>
        <topology evidence="1">Single-pass type IV membrane protein</topology>
    </subcellularLocation>
</comment>
<gene>
    <name evidence="10" type="primary">Stx5</name>
    <name evidence="10" type="ORF">g.9689</name>
</gene>
<evidence type="ECO:0000256" key="4">
    <source>
        <dbReference type="ARBA" id="ARBA00022692"/>
    </source>
</evidence>
<dbReference type="InterPro" id="IPR000727">
    <property type="entry name" value="T_SNARE_dom"/>
</dbReference>
<keyword evidence="7 8" id="KW-0472">Membrane</keyword>
<evidence type="ECO:0000256" key="6">
    <source>
        <dbReference type="ARBA" id="ARBA00023054"/>
    </source>
</evidence>
<comment type="similarity">
    <text evidence="2">Belongs to the syntaxin family.</text>
</comment>
<evidence type="ECO:0000256" key="1">
    <source>
        <dbReference type="ARBA" id="ARBA00004211"/>
    </source>
</evidence>
<dbReference type="GO" id="GO:0048278">
    <property type="term" value="P:vesicle docking"/>
    <property type="evidence" value="ECO:0007669"/>
    <property type="project" value="TreeGrafter"/>
</dbReference>
<dbReference type="CDD" id="cd15844">
    <property type="entry name" value="SNARE_syntaxin5"/>
    <property type="match status" value="1"/>
</dbReference>
<evidence type="ECO:0000256" key="2">
    <source>
        <dbReference type="ARBA" id="ARBA00009063"/>
    </source>
</evidence>
<proteinExistence type="inferred from homology"/>